<evidence type="ECO:0000256" key="1">
    <source>
        <dbReference type="SAM" id="Coils"/>
    </source>
</evidence>
<dbReference type="AlphaFoldDB" id="G4RMX3"/>
<evidence type="ECO:0000313" key="2">
    <source>
        <dbReference type="EMBL" id="CCC80917.1"/>
    </source>
</evidence>
<dbReference type="HOGENOM" id="CLU_2257475_0_0_2"/>
<dbReference type="STRING" id="768679.TTX_0240"/>
<protein>
    <submittedName>
        <fullName evidence="2">Uncharacterized protein</fullName>
    </submittedName>
</protein>
<dbReference type="Proteomes" id="UP000002654">
    <property type="component" value="Chromosome"/>
</dbReference>
<sequence>MDVAENLIAAVLGKAAEEALETAVQAYLQKKISREDFQTALLLVIVKMMGDMNRKLDDTNKKLDDVDRKLDNIGKDLAEVKQILAALNENVAQTYEELAKLMANLMRRSVRI</sequence>
<dbReference type="PaxDb" id="768679-TTX_0240"/>
<dbReference type="PATRIC" id="fig|768679.9.peg.253"/>
<gene>
    <name evidence="2" type="ordered locus">TTX_0240</name>
</gene>
<reference evidence="2 3" key="1">
    <citation type="journal article" date="2011" name="PLoS ONE">
        <title>The complete genome sequence of Thermoproteus tenax: a physiologically versatile member of the Crenarchaeota.</title>
        <authorList>
            <person name="Siebers B."/>
            <person name="Zaparty M."/>
            <person name="Raddatz G."/>
            <person name="Tjaden B."/>
            <person name="Albers S.V."/>
            <person name="Bell S.D."/>
            <person name="Blombach F."/>
            <person name="Kletzin A."/>
            <person name="Kyrpides N."/>
            <person name="Lanz C."/>
            <person name="Plagens A."/>
            <person name="Rampp M."/>
            <person name="Rosinus A."/>
            <person name="von Jan M."/>
            <person name="Makarova K.S."/>
            <person name="Klenk H.P."/>
            <person name="Schuster S.C."/>
            <person name="Hensel R."/>
        </authorList>
    </citation>
    <scope>NUCLEOTIDE SEQUENCE [LARGE SCALE GENOMIC DNA]</scope>
    <source>
        <strain evidence="3">ATCC 35583 / DSM 2078 / JCM 9277 / NBRC 100435 / Kra 1</strain>
    </source>
</reference>
<evidence type="ECO:0000313" key="3">
    <source>
        <dbReference type="Proteomes" id="UP000002654"/>
    </source>
</evidence>
<dbReference type="Gene3D" id="3.90.20.10">
    <property type="match status" value="1"/>
</dbReference>
<name>G4RMX3_THETK</name>
<accession>G4RMX3</accession>
<organism evidence="2 3">
    <name type="scientific">Thermoproteus tenax (strain ATCC 35583 / DSM 2078 / JCM 9277 / NBRC 100435 / Kra 1)</name>
    <dbReference type="NCBI Taxonomy" id="768679"/>
    <lineage>
        <taxon>Archaea</taxon>
        <taxon>Thermoproteota</taxon>
        <taxon>Thermoprotei</taxon>
        <taxon>Thermoproteales</taxon>
        <taxon>Thermoproteaceae</taxon>
        <taxon>Thermoproteus</taxon>
    </lineage>
</organism>
<dbReference type="KEGG" id="ttn:TTX_0240"/>
<keyword evidence="1" id="KW-0175">Coiled coil</keyword>
<dbReference type="EMBL" id="FN869859">
    <property type="protein sequence ID" value="CCC80917.1"/>
    <property type="molecule type" value="Genomic_DNA"/>
</dbReference>
<dbReference type="eggNOG" id="arCOG03725">
    <property type="taxonomic scope" value="Archaea"/>
</dbReference>
<proteinExistence type="predicted"/>
<keyword evidence="3" id="KW-1185">Reference proteome</keyword>
<feature type="coiled-coil region" evidence="1">
    <location>
        <begin position="49"/>
        <end position="108"/>
    </location>
</feature>